<dbReference type="InterPro" id="IPR039008">
    <property type="entry name" value="IF_rod_dom"/>
</dbReference>
<dbReference type="OrthoDB" id="2441647at2759"/>
<gene>
    <name evidence="7" type="primary">LOC113062025</name>
</gene>
<dbReference type="Proteomes" id="UP000515129">
    <property type="component" value="Chromosome 44"/>
</dbReference>
<dbReference type="GeneID" id="113062025"/>
<evidence type="ECO:0000313" key="6">
    <source>
        <dbReference type="Proteomes" id="UP000515129"/>
    </source>
</evidence>
<proteinExistence type="predicted"/>
<dbReference type="KEGG" id="caua:113062025"/>
<dbReference type="GO" id="GO:0005882">
    <property type="term" value="C:intermediate filament"/>
    <property type="evidence" value="ECO:0007669"/>
    <property type="project" value="UniProtKB-KW"/>
</dbReference>
<dbReference type="InterPro" id="IPR002957">
    <property type="entry name" value="Keratin_I"/>
</dbReference>
<dbReference type="AlphaFoldDB" id="A0A6P6LU19"/>
<name>A0A6P6LU19_CARAU</name>
<keyword evidence="1" id="KW-0403">Intermediate filament</keyword>
<sequence>MSSSYSTRSSRMSSSGSMRMSTSSVGSSRVGTVRAGSVYAGAGGSGVRISKATHSVGGGFSMSGSADSSIIGNEKITMQSLNDRLATYLVKVRSLEKANADLELKIRQFLDGKASPVARDYRAYFVTIQDLQAKILASIQMKGRMHLSIDNTSLAINDFKMKYETELVMRQSAEADIAGLKRVLNELDITRKDLTMQVEGLKEELVFLKKNHEEDLLAARSQMSGQVHVEVDAAPQEDLTKILAEVREHYEAVTAKNQRDLEHWFKTKTESLKQVVVTSTTELKTSRTEVNTVKSKLQALEIELQSLLATTASMEATLTETKNRYSLKMSGYQQQVTILEEQIVRLRGDLERQRHEYQILLDIKTRLELEIAEYRRLLDGEATVKATTSTSTSRTKVITVVEEVVDGKVVSSSTSSTMSDKRII</sequence>
<keyword evidence="6" id="KW-1185">Reference proteome</keyword>
<dbReference type="PROSITE" id="PS51842">
    <property type="entry name" value="IF_ROD_2"/>
    <property type="match status" value="1"/>
</dbReference>
<evidence type="ECO:0000256" key="2">
    <source>
        <dbReference type="ARBA" id="ARBA00023054"/>
    </source>
</evidence>
<dbReference type="PANTHER" id="PTHR23239:SF367">
    <property type="entry name" value="KERATIN 15-RELATED"/>
    <property type="match status" value="1"/>
</dbReference>
<evidence type="ECO:0000256" key="3">
    <source>
        <dbReference type="SAM" id="Coils"/>
    </source>
</evidence>
<dbReference type="Gene3D" id="1.20.5.170">
    <property type="match status" value="1"/>
</dbReference>
<feature type="coiled-coil region" evidence="3">
    <location>
        <begin position="283"/>
        <end position="356"/>
    </location>
</feature>
<accession>A0A6P6LU19</accession>
<dbReference type="FunFam" id="1.20.5.170:FF:000002">
    <property type="entry name" value="Type I keratin KA11"/>
    <property type="match status" value="1"/>
</dbReference>
<dbReference type="Pfam" id="PF00038">
    <property type="entry name" value="Filament"/>
    <property type="match status" value="1"/>
</dbReference>
<organism evidence="6 7">
    <name type="scientific">Carassius auratus</name>
    <name type="common">Goldfish</name>
    <dbReference type="NCBI Taxonomy" id="7957"/>
    <lineage>
        <taxon>Eukaryota</taxon>
        <taxon>Metazoa</taxon>
        <taxon>Chordata</taxon>
        <taxon>Craniata</taxon>
        <taxon>Vertebrata</taxon>
        <taxon>Euteleostomi</taxon>
        <taxon>Actinopterygii</taxon>
        <taxon>Neopterygii</taxon>
        <taxon>Teleostei</taxon>
        <taxon>Ostariophysi</taxon>
        <taxon>Cypriniformes</taxon>
        <taxon>Cyprinidae</taxon>
        <taxon>Cyprininae</taxon>
        <taxon>Carassius</taxon>
    </lineage>
</organism>
<dbReference type="GO" id="GO:0005198">
    <property type="term" value="F:structural molecule activity"/>
    <property type="evidence" value="ECO:0007669"/>
    <property type="project" value="InterPro"/>
</dbReference>
<feature type="domain" description="IF rod" evidence="5">
    <location>
        <begin position="74"/>
        <end position="385"/>
    </location>
</feature>
<evidence type="ECO:0000256" key="1">
    <source>
        <dbReference type="ARBA" id="ARBA00022754"/>
    </source>
</evidence>
<evidence type="ECO:0000259" key="5">
    <source>
        <dbReference type="PROSITE" id="PS51842"/>
    </source>
</evidence>
<dbReference type="PANTHER" id="PTHR23239">
    <property type="entry name" value="INTERMEDIATE FILAMENT"/>
    <property type="match status" value="1"/>
</dbReference>
<reference evidence="7" key="1">
    <citation type="submission" date="2025-08" db="UniProtKB">
        <authorList>
            <consortium name="RefSeq"/>
        </authorList>
    </citation>
    <scope>IDENTIFICATION</scope>
    <source>
        <strain evidence="7">Wakin</strain>
        <tissue evidence="7">Muscle</tissue>
    </source>
</reference>
<dbReference type="Gene3D" id="1.20.5.1160">
    <property type="entry name" value="Vasodilator-stimulated phosphoprotein"/>
    <property type="match status" value="1"/>
</dbReference>
<feature type="coiled-coil region" evidence="3">
    <location>
        <begin position="78"/>
        <end position="105"/>
    </location>
</feature>
<feature type="region of interest" description="Disordered" evidence="4">
    <location>
        <begin position="1"/>
        <end position="29"/>
    </location>
</feature>
<dbReference type="SUPFAM" id="SSF64593">
    <property type="entry name" value="Intermediate filament protein, coiled coil region"/>
    <property type="match status" value="2"/>
</dbReference>
<evidence type="ECO:0000256" key="4">
    <source>
        <dbReference type="SAM" id="MobiDB-lite"/>
    </source>
</evidence>
<dbReference type="PRINTS" id="PR01248">
    <property type="entry name" value="TYPE1KERATIN"/>
</dbReference>
<dbReference type="Gene3D" id="1.20.5.500">
    <property type="entry name" value="Single helix bin"/>
    <property type="match status" value="1"/>
</dbReference>
<protein>
    <submittedName>
        <fullName evidence="7">Keratin, type I cytoskeletal 13-like</fullName>
    </submittedName>
</protein>
<evidence type="ECO:0000313" key="7">
    <source>
        <dbReference type="RefSeq" id="XP_026087307.1"/>
    </source>
</evidence>
<feature type="coiled-coil region" evidence="3">
    <location>
        <begin position="170"/>
        <end position="211"/>
    </location>
</feature>
<dbReference type="FunFam" id="1.20.5.500:FF:000001">
    <property type="entry name" value="Type II keratin 23"/>
    <property type="match status" value="1"/>
</dbReference>
<dbReference type="RefSeq" id="XP_026087307.1">
    <property type="nucleotide sequence ID" value="XM_026231522.1"/>
</dbReference>
<keyword evidence="2 3" id="KW-0175">Coiled coil</keyword>
<dbReference type="SMART" id="SM01391">
    <property type="entry name" value="Filament"/>
    <property type="match status" value="1"/>
</dbReference>